<reference evidence="3" key="1">
    <citation type="submission" date="2022-07" db="EMBL/GenBank/DDBJ databases">
        <title>The genome of Lyophyllum shimeji provides insight into the initial evolution of ectomycorrhizal fungal genome.</title>
        <authorList>
            <person name="Kobayashi Y."/>
            <person name="Shibata T."/>
            <person name="Hirakawa H."/>
            <person name="Shigenobu S."/>
            <person name="Nishiyama T."/>
            <person name="Yamada A."/>
            <person name="Hasebe M."/>
            <person name="Kawaguchi M."/>
        </authorList>
    </citation>
    <scope>NUCLEOTIDE SEQUENCE</scope>
    <source>
        <strain evidence="3">AT787</strain>
    </source>
</reference>
<gene>
    <name evidence="3" type="ORF">LshimejAT787_0901450</name>
</gene>
<dbReference type="Proteomes" id="UP001063166">
    <property type="component" value="Unassembled WGS sequence"/>
</dbReference>
<feature type="domain" description="Retrotransposon gag" evidence="2">
    <location>
        <begin position="33"/>
        <end position="118"/>
    </location>
</feature>
<dbReference type="EMBL" id="BRPK01000009">
    <property type="protein sequence ID" value="GLB40930.1"/>
    <property type="molecule type" value="Genomic_DNA"/>
</dbReference>
<keyword evidence="4" id="KW-1185">Reference proteome</keyword>
<dbReference type="AlphaFoldDB" id="A0A9P3UR52"/>
<dbReference type="Pfam" id="PF03732">
    <property type="entry name" value="Retrotrans_gag"/>
    <property type="match status" value="1"/>
</dbReference>
<dbReference type="InterPro" id="IPR005162">
    <property type="entry name" value="Retrotrans_gag_dom"/>
</dbReference>
<comment type="caution">
    <text evidence="3">The sequence shown here is derived from an EMBL/GenBank/DDBJ whole genome shotgun (WGS) entry which is preliminary data.</text>
</comment>
<dbReference type="OrthoDB" id="3686619at2759"/>
<evidence type="ECO:0000259" key="2">
    <source>
        <dbReference type="Pfam" id="PF03732"/>
    </source>
</evidence>
<sequence>MQSASDVAPQEPEADPRRKPGAPRRGRAARFTAHTLHHPNSHGGVPRFGTYAEFRTQFIAEFCPRDEKRKAATTFETSAYHQGSCSVDEYIDEFWDLAEEAQFPDGAQLVFRFRHGLDPRIEAKVANIVEGRLSDERVQEWIDAARLVDYNTRAHQDFRSAVTKPRTAPAPVVRNPGAAAVFRALPLPHLVQSPQSLLLPLLQPVTPFPLAFRWTLTCPANVPEPPSSVIDARSPGTSLATARTNSTSAP</sequence>
<proteinExistence type="predicted"/>
<feature type="compositionally biased region" description="Polar residues" evidence="1">
    <location>
        <begin position="235"/>
        <end position="250"/>
    </location>
</feature>
<evidence type="ECO:0000313" key="4">
    <source>
        <dbReference type="Proteomes" id="UP001063166"/>
    </source>
</evidence>
<feature type="region of interest" description="Disordered" evidence="1">
    <location>
        <begin position="225"/>
        <end position="250"/>
    </location>
</feature>
<name>A0A9P3UR52_LYOSH</name>
<organism evidence="3 4">
    <name type="scientific">Lyophyllum shimeji</name>
    <name type="common">Hon-shimeji</name>
    <name type="synonym">Tricholoma shimeji</name>
    <dbReference type="NCBI Taxonomy" id="47721"/>
    <lineage>
        <taxon>Eukaryota</taxon>
        <taxon>Fungi</taxon>
        <taxon>Dikarya</taxon>
        <taxon>Basidiomycota</taxon>
        <taxon>Agaricomycotina</taxon>
        <taxon>Agaricomycetes</taxon>
        <taxon>Agaricomycetidae</taxon>
        <taxon>Agaricales</taxon>
        <taxon>Tricholomatineae</taxon>
        <taxon>Lyophyllaceae</taxon>
        <taxon>Lyophyllum</taxon>
    </lineage>
</organism>
<feature type="region of interest" description="Disordered" evidence="1">
    <location>
        <begin position="1"/>
        <end position="27"/>
    </location>
</feature>
<accession>A0A9P3UR52</accession>
<evidence type="ECO:0000313" key="3">
    <source>
        <dbReference type="EMBL" id="GLB40930.1"/>
    </source>
</evidence>
<evidence type="ECO:0000256" key="1">
    <source>
        <dbReference type="SAM" id="MobiDB-lite"/>
    </source>
</evidence>
<protein>
    <recommendedName>
        <fullName evidence="2">Retrotransposon gag domain-containing protein</fullName>
    </recommendedName>
</protein>